<dbReference type="AlphaFoldDB" id="A0A8K0CGX2"/>
<reference evidence="2" key="1">
    <citation type="submission" date="2019-08" db="EMBL/GenBank/DDBJ databases">
        <title>The genome of the North American firefly Photinus pyralis.</title>
        <authorList>
            <consortium name="Photinus pyralis genome working group"/>
            <person name="Fallon T.R."/>
            <person name="Sander Lower S.E."/>
            <person name="Weng J.-K."/>
        </authorList>
    </citation>
    <scope>NUCLEOTIDE SEQUENCE</scope>
    <source>
        <strain evidence="2">TRF0915ILg1</strain>
        <tissue evidence="2">Whole body</tissue>
    </source>
</reference>
<keyword evidence="3" id="KW-1185">Reference proteome</keyword>
<evidence type="ECO:0000256" key="1">
    <source>
        <dbReference type="SAM" id="MobiDB-lite"/>
    </source>
</evidence>
<name>A0A8K0CGX2_IGNLU</name>
<comment type="caution">
    <text evidence="2">The sequence shown here is derived from an EMBL/GenBank/DDBJ whole genome shotgun (WGS) entry which is preliminary data.</text>
</comment>
<proteinExistence type="predicted"/>
<dbReference type="EMBL" id="VTPC01090188">
    <property type="protein sequence ID" value="KAF2884313.1"/>
    <property type="molecule type" value="Genomic_DNA"/>
</dbReference>
<feature type="region of interest" description="Disordered" evidence="1">
    <location>
        <begin position="1"/>
        <end position="82"/>
    </location>
</feature>
<evidence type="ECO:0000313" key="2">
    <source>
        <dbReference type="EMBL" id="KAF2884313.1"/>
    </source>
</evidence>
<sequence length="105" mass="12395">MLLPTYEDSKLRSRTTLRQEKIKRESEKRAVERRSKVSQSLPRPRANAIADINVEIPNTTRQERDRKRARQETSKEEKEAGICTEAQRLKAKLIKMKQNIKHLQK</sequence>
<feature type="compositionally biased region" description="Basic and acidic residues" evidence="1">
    <location>
        <begin position="61"/>
        <end position="80"/>
    </location>
</feature>
<protein>
    <submittedName>
        <fullName evidence="2">Uncharacterized protein</fullName>
    </submittedName>
</protein>
<dbReference type="Proteomes" id="UP000801492">
    <property type="component" value="Unassembled WGS sequence"/>
</dbReference>
<accession>A0A8K0CGX2</accession>
<gene>
    <name evidence="2" type="ORF">ILUMI_21860</name>
</gene>
<feature type="compositionally biased region" description="Basic and acidic residues" evidence="1">
    <location>
        <begin position="7"/>
        <end position="35"/>
    </location>
</feature>
<evidence type="ECO:0000313" key="3">
    <source>
        <dbReference type="Proteomes" id="UP000801492"/>
    </source>
</evidence>
<organism evidence="2 3">
    <name type="scientific">Ignelater luminosus</name>
    <name type="common">Cucubano</name>
    <name type="synonym">Pyrophorus luminosus</name>
    <dbReference type="NCBI Taxonomy" id="2038154"/>
    <lineage>
        <taxon>Eukaryota</taxon>
        <taxon>Metazoa</taxon>
        <taxon>Ecdysozoa</taxon>
        <taxon>Arthropoda</taxon>
        <taxon>Hexapoda</taxon>
        <taxon>Insecta</taxon>
        <taxon>Pterygota</taxon>
        <taxon>Neoptera</taxon>
        <taxon>Endopterygota</taxon>
        <taxon>Coleoptera</taxon>
        <taxon>Polyphaga</taxon>
        <taxon>Elateriformia</taxon>
        <taxon>Elateroidea</taxon>
        <taxon>Elateridae</taxon>
        <taxon>Agrypninae</taxon>
        <taxon>Pyrophorini</taxon>
        <taxon>Ignelater</taxon>
    </lineage>
</organism>